<dbReference type="RefSeq" id="WP_007506443.1">
    <property type="nucleotide sequence ID" value="NZ_AFCE01000165.1"/>
</dbReference>
<evidence type="ECO:0000256" key="6">
    <source>
        <dbReference type="ARBA" id="ARBA00022679"/>
    </source>
</evidence>
<keyword evidence="14" id="KW-0012">Acyltransferase</keyword>
<sequence length="398" mass="43048">MFKQALSQEESLTKELDLLEQHGLRRTLRTVETGAEPEIVVEGKKLLLLSTNNYLGLATHPRVKAKAIEAVQHFGTGSGGSRLITGNLRLHEELEQTIAAWKGTEAARLFSCGYLANVGTISALAGKGDLVLSDELNHASIIDGCRLSKASTMVYRHVDMDDLRHKLRDTRGQYRRTLIVTDGVFSMDGNIAPLPELVSLAEQYGAWLMVDDAHGTGVLGDTGAGSVEHFGLSGRVHLSVGTLSKACGAEGGYVAGSQTVIEYLLNRARSFIFQTALSPGVVAASLEAIHIIRTEPALRHQLLSNARYLREGLQAYGFRLIEGETPIIAVLIGEAKTAVRFSHRLEEAGVYAPAIRPPTVPEGMSRIRCTVMATHTTAQLDFALAQFKQVGQELGVIS</sequence>
<dbReference type="PANTHER" id="PTHR13693:SF3">
    <property type="entry name" value="LD36009P"/>
    <property type="match status" value="1"/>
</dbReference>
<dbReference type="UniPathway" id="UPA00078"/>
<evidence type="ECO:0000256" key="9">
    <source>
        <dbReference type="ARBA" id="ARBA00047715"/>
    </source>
</evidence>
<dbReference type="Proteomes" id="UP000825179">
    <property type="component" value="Chromosome"/>
</dbReference>
<evidence type="ECO:0000313" key="16">
    <source>
        <dbReference type="Proteomes" id="UP000825179"/>
    </source>
</evidence>
<dbReference type="NCBIfam" id="TIGR00858">
    <property type="entry name" value="bioF"/>
    <property type="match status" value="1"/>
</dbReference>
<evidence type="ECO:0000256" key="4">
    <source>
        <dbReference type="ARBA" id="ARBA00011738"/>
    </source>
</evidence>
<comment type="subunit">
    <text evidence="4">Homodimer.</text>
</comment>
<organism evidence="13 15">
    <name type="scientific">Caldalkalibacillus thermarum (strain TA2.A1)</name>
    <dbReference type="NCBI Taxonomy" id="986075"/>
    <lineage>
        <taxon>Bacteria</taxon>
        <taxon>Bacillati</taxon>
        <taxon>Bacillota</taxon>
        <taxon>Bacilli</taxon>
        <taxon>Bacillales</taxon>
        <taxon>Bacillaceae</taxon>
        <taxon>Caldalkalibacillus</taxon>
    </lineage>
</organism>
<reference evidence="14" key="3">
    <citation type="submission" date="2021-08" db="EMBL/GenBank/DDBJ databases">
        <authorList>
            <person name="de Jong S."/>
            <person name="van den Broek M."/>
            <person name="Merkel A."/>
            <person name="de la Torre Cortes P."/>
            <person name="Kalamorz F."/>
            <person name="Cook G."/>
            <person name="van Loosdrecht M."/>
            <person name="McMillan D."/>
        </authorList>
    </citation>
    <scope>NUCLEOTIDE SEQUENCE</scope>
    <source>
        <strain evidence="14">TA2.A1</strain>
    </source>
</reference>
<dbReference type="Gene3D" id="3.40.640.10">
    <property type="entry name" value="Type I PLP-dependent aspartate aminotransferase-like (Major domain)"/>
    <property type="match status" value="1"/>
</dbReference>
<evidence type="ECO:0000259" key="12">
    <source>
        <dbReference type="Pfam" id="PF00155"/>
    </source>
</evidence>
<comment type="pathway">
    <text evidence="2">Cofactor biosynthesis; biotin biosynthesis.</text>
</comment>
<evidence type="ECO:0000313" key="14">
    <source>
        <dbReference type="EMBL" id="QZT33819.1"/>
    </source>
</evidence>
<gene>
    <name evidence="14" type="primary">bioF</name>
    <name evidence="13" type="ORF">CathTA2_3067</name>
    <name evidence="14" type="ORF">HUR95_16685</name>
</gene>
<name>F5LAY2_CALTT</name>
<evidence type="ECO:0000256" key="8">
    <source>
        <dbReference type="ARBA" id="ARBA00022898"/>
    </source>
</evidence>
<dbReference type="Pfam" id="PF00155">
    <property type="entry name" value="Aminotran_1_2"/>
    <property type="match status" value="1"/>
</dbReference>
<dbReference type="InterPro" id="IPR004839">
    <property type="entry name" value="Aminotransferase_I/II_large"/>
</dbReference>
<dbReference type="InterPro" id="IPR050087">
    <property type="entry name" value="AON_synthase_class-II"/>
</dbReference>
<keyword evidence="6 14" id="KW-0808">Transferase</keyword>
<comment type="catalytic activity">
    <reaction evidence="9">
        <text>6-carboxyhexanoyl-[ACP] + L-alanine + H(+) = (8S)-8-amino-7-oxononanoate + holo-[ACP] + CO2</text>
        <dbReference type="Rhea" id="RHEA:42288"/>
        <dbReference type="Rhea" id="RHEA-COMP:9685"/>
        <dbReference type="Rhea" id="RHEA-COMP:9955"/>
        <dbReference type="ChEBI" id="CHEBI:15378"/>
        <dbReference type="ChEBI" id="CHEBI:16526"/>
        <dbReference type="ChEBI" id="CHEBI:57972"/>
        <dbReference type="ChEBI" id="CHEBI:64479"/>
        <dbReference type="ChEBI" id="CHEBI:78846"/>
        <dbReference type="ChEBI" id="CHEBI:149468"/>
        <dbReference type="EC" id="2.3.1.47"/>
    </reaction>
</comment>
<dbReference type="SUPFAM" id="SSF53383">
    <property type="entry name" value="PLP-dependent transferases"/>
    <property type="match status" value="1"/>
</dbReference>
<accession>F5LAY2</accession>
<dbReference type="EC" id="2.3.1.47" evidence="5 10"/>
<dbReference type="GO" id="GO:0008710">
    <property type="term" value="F:8-amino-7-oxononanoate synthase activity"/>
    <property type="evidence" value="ECO:0007669"/>
    <property type="project" value="UniProtKB-UniRule"/>
</dbReference>
<reference evidence="13 15" key="1">
    <citation type="journal article" date="2011" name="J. Bacteriol.">
        <title>Draft genome sequence of the thermoalkaliphilic Caldalkalibacillus thermarum strain TA2.A1.</title>
        <authorList>
            <person name="Kalamorz F."/>
            <person name="Keis S."/>
            <person name="McMillan D.G."/>
            <person name="Olsson K."/>
            <person name="Stanton J.A."/>
            <person name="Stockwell P."/>
            <person name="Black M.A."/>
            <person name="Klingeman D.M."/>
            <person name="Land M.L."/>
            <person name="Han C.S."/>
            <person name="Martin S.L."/>
            <person name="Becher S.A."/>
            <person name="Peddie C.J."/>
            <person name="Morgan H.W."/>
            <person name="Matthies D."/>
            <person name="Preiss L."/>
            <person name="Meier T."/>
            <person name="Brown S.D."/>
            <person name="Cook G.M."/>
        </authorList>
    </citation>
    <scope>NUCLEOTIDE SEQUENCE [LARGE SCALE GENOMIC DNA]</scope>
    <source>
        <strain evidence="13 15">TA2.A1</strain>
    </source>
</reference>
<dbReference type="PANTHER" id="PTHR13693">
    <property type="entry name" value="CLASS II AMINOTRANSFERASE/8-AMINO-7-OXONONANOATE SYNTHASE"/>
    <property type="match status" value="1"/>
</dbReference>
<dbReference type="GO" id="GO:0030170">
    <property type="term" value="F:pyridoxal phosphate binding"/>
    <property type="evidence" value="ECO:0007669"/>
    <property type="project" value="InterPro"/>
</dbReference>
<dbReference type="InterPro" id="IPR015422">
    <property type="entry name" value="PyrdxlP-dep_Trfase_small"/>
</dbReference>
<dbReference type="InterPro" id="IPR004723">
    <property type="entry name" value="AONS_Archaea/Proteobacteria"/>
</dbReference>
<evidence type="ECO:0000256" key="7">
    <source>
        <dbReference type="ARBA" id="ARBA00022756"/>
    </source>
</evidence>
<feature type="domain" description="Aminotransferase class I/classII large" evidence="12">
    <location>
        <begin position="45"/>
        <end position="385"/>
    </location>
</feature>
<keyword evidence="16" id="KW-1185">Reference proteome</keyword>
<keyword evidence="8 11" id="KW-0663">Pyridoxal phosphate</keyword>
<dbReference type="InterPro" id="IPR015424">
    <property type="entry name" value="PyrdxlP-dep_Trfase"/>
</dbReference>
<dbReference type="GO" id="GO:0009102">
    <property type="term" value="P:biotin biosynthetic process"/>
    <property type="evidence" value="ECO:0007669"/>
    <property type="project" value="UniProtKB-UniRule"/>
</dbReference>
<keyword evidence="7" id="KW-0093">Biotin biosynthesis</keyword>
<dbReference type="eggNOG" id="COG0156">
    <property type="taxonomic scope" value="Bacteria"/>
</dbReference>
<comment type="cofactor">
    <cofactor evidence="1 11">
        <name>pyridoxal 5'-phosphate</name>
        <dbReference type="ChEBI" id="CHEBI:597326"/>
    </cofactor>
</comment>
<dbReference type="InterPro" id="IPR015421">
    <property type="entry name" value="PyrdxlP-dep_Trfase_major"/>
</dbReference>
<dbReference type="EMBL" id="CP082237">
    <property type="protein sequence ID" value="QZT33819.1"/>
    <property type="molecule type" value="Genomic_DNA"/>
</dbReference>
<evidence type="ECO:0000256" key="5">
    <source>
        <dbReference type="ARBA" id="ARBA00013187"/>
    </source>
</evidence>
<dbReference type="KEGG" id="cthu:HUR95_16685"/>
<reference evidence="14 16" key="2">
    <citation type="journal article" date="2020" name="Extremophiles">
        <title>Genomic analysis of Caldalkalibacillus thermarum TA2.A1 reveals aerobic alkaliphilic metabolism and evolutionary hallmarks linking alkaliphilic bacteria and plant life.</title>
        <authorList>
            <person name="de Jong S.I."/>
            <person name="van den Broek M.A."/>
            <person name="Merkel A.Y."/>
            <person name="de la Torre Cortes P."/>
            <person name="Kalamorz F."/>
            <person name="Cook G.M."/>
            <person name="van Loosdrecht M.C.M."/>
            <person name="McMillan D.G.G."/>
        </authorList>
    </citation>
    <scope>NUCLEOTIDE SEQUENCE [LARGE SCALE GENOMIC DNA]</scope>
    <source>
        <strain evidence="14 16">TA2.A1</strain>
    </source>
</reference>
<dbReference type="OrthoDB" id="9807157at2"/>
<evidence type="ECO:0000256" key="3">
    <source>
        <dbReference type="ARBA" id="ARBA00010008"/>
    </source>
</evidence>
<evidence type="ECO:0000256" key="2">
    <source>
        <dbReference type="ARBA" id="ARBA00004746"/>
    </source>
</evidence>
<evidence type="ECO:0000256" key="1">
    <source>
        <dbReference type="ARBA" id="ARBA00001933"/>
    </source>
</evidence>
<dbReference type="CDD" id="cd06454">
    <property type="entry name" value="KBL_like"/>
    <property type="match status" value="1"/>
</dbReference>
<evidence type="ECO:0000256" key="10">
    <source>
        <dbReference type="NCBIfam" id="TIGR00858"/>
    </source>
</evidence>
<feature type="modified residue" description="N6-(pyridoxal phosphate)lysine" evidence="11">
    <location>
        <position position="245"/>
    </location>
</feature>
<dbReference type="NCBIfam" id="NF005394">
    <property type="entry name" value="PRK06939.1"/>
    <property type="match status" value="1"/>
</dbReference>
<comment type="similarity">
    <text evidence="3">Belongs to the class-II pyridoxal-phosphate-dependent aminotransferase family. BioF subfamily.</text>
</comment>
<evidence type="ECO:0000256" key="11">
    <source>
        <dbReference type="PIRSR" id="PIRSR604723-51"/>
    </source>
</evidence>
<proteinExistence type="inferred from homology"/>
<dbReference type="EMBL" id="AFCE01000165">
    <property type="protein sequence ID" value="EGL81521.1"/>
    <property type="molecule type" value="Genomic_DNA"/>
</dbReference>
<dbReference type="AlphaFoldDB" id="F5LAY2"/>
<evidence type="ECO:0000313" key="13">
    <source>
        <dbReference type="EMBL" id="EGL81521.1"/>
    </source>
</evidence>
<dbReference type="Gene3D" id="3.90.1150.10">
    <property type="entry name" value="Aspartate Aminotransferase, domain 1"/>
    <property type="match status" value="1"/>
</dbReference>
<dbReference type="FunFam" id="3.40.640.10:FF:000006">
    <property type="entry name" value="5-aminolevulinate synthase, mitochondrial"/>
    <property type="match status" value="1"/>
</dbReference>
<protein>
    <recommendedName>
        <fullName evidence="5 10">8-amino-7-oxononanoate synthase</fullName>
        <ecNumber evidence="5 10">2.3.1.47</ecNumber>
    </recommendedName>
</protein>
<evidence type="ECO:0000313" key="15">
    <source>
        <dbReference type="Proteomes" id="UP000010716"/>
    </source>
</evidence>
<dbReference type="Proteomes" id="UP000010716">
    <property type="component" value="Unassembled WGS sequence"/>
</dbReference>